<feature type="region of interest" description="Disordered" evidence="1">
    <location>
        <begin position="253"/>
        <end position="274"/>
    </location>
</feature>
<protein>
    <recommendedName>
        <fullName evidence="2">Aminoglycoside phosphotransferase domain-containing protein</fullName>
    </recommendedName>
</protein>
<dbReference type="PANTHER" id="PTHR11012:SF30">
    <property type="entry name" value="PROTEIN KINASE-LIKE DOMAIN-CONTAINING"/>
    <property type="match status" value="1"/>
</dbReference>
<feature type="region of interest" description="Disordered" evidence="1">
    <location>
        <begin position="398"/>
        <end position="453"/>
    </location>
</feature>
<feature type="compositionally biased region" description="Acidic residues" evidence="1">
    <location>
        <begin position="20"/>
        <end position="35"/>
    </location>
</feature>
<dbReference type="PANTHER" id="PTHR11012">
    <property type="entry name" value="PROTEIN KINASE-LIKE DOMAIN-CONTAINING"/>
    <property type="match status" value="1"/>
</dbReference>
<evidence type="ECO:0000313" key="4">
    <source>
        <dbReference type="Proteomes" id="UP000789595"/>
    </source>
</evidence>
<accession>A0A8J2SZ00</accession>
<dbReference type="InterPro" id="IPR002575">
    <property type="entry name" value="Aminoglycoside_PTrfase"/>
</dbReference>
<feature type="region of interest" description="Disordered" evidence="1">
    <location>
        <begin position="1"/>
        <end position="59"/>
    </location>
</feature>
<feature type="domain" description="Aminoglycoside phosphotransferase" evidence="2">
    <location>
        <begin position="536"/>
        <end position="714"/>
    </location>
</feature>
<feature type="compositionally biased region" description="Pro residues" evidence="1">
    <location>
        <begin position="38"/>
        <end position="47"/>
    </location>
</feature>
<comment type="caution">
    <text evidence="3">The sequence shown here is derived from an EMBL/GenBank/DDBJ whole genome shotgun (WGS) entry which is preliminary data.</text>
</comment>
<dbReference type="OrthoDB" id="411145at2759"/>
<sequence length="818" mass="91804">MAALTHVGTRTEAPTPPPQELDDEFSSESDLEEGQDYVPPPPLPPWPRGASTKPQMPPRHKALDKLRLGHALTSFEVVRALLGNDLLRAVPTDIKRTMEYSGAEIRVVGLLWRGGGDEEEVDDEDALKPDEWLPREVLAYPPLLELPREQIMRIKHKLDAQARSDAIELGREYPEPDEDNEVIEKLRAARPPEIVRKKHPEFDTEFDPVKVVRQAEKDRLEKISREYREKERFLRPSHVKEDVVEAIQRVAAPRKSHAKPLRPPPPRPLKKEYPFRIGPPAFSRTQAMHEDISKRPAPSGDPADGWIQELYGEDEERVLRLAAGAPANIKFEWKDGALVIVGFVDEEAEARAHKAGGVLGARLASVNGVSLQGHGRESVMRRMRDLASVARRLGFAAAAPSQWHKPTGEAESTEESPAAEASQWHKPTGGPSETVPAGPSDEEHRPPADAIPAGLFARPTARPRLCVLKYVDANANKRDLPAKTKERTRRSHENEYRCLRDLVPLLLEQSIYAPRVLACVEIKIAASPLDGASVLAVESDGEGRYLFALEYLSKPNFVQEACLTETQDYRCLKWLARFHALGYRLKHAGFDGLGLWALGGHTSLRVRPTGEEKKLPKTYSQWRLAFGADAEFTPPAGDVGKRLAAVAQDIDNWLAAAPRTLIHGDLKGGNIFMRKHDAYVIDWQWCGWGCGVHDVVYYLATTASDETASDYAHALWLYHHALVNEVGPELRKERPWPFPDTHRLFMLALLDYMRWAWSYRLVDENPFLYRQRQKGEADTNCGAYRRSFKRLKVLCDLAEAFLPGAESGALGKSLMDVL</sequence>
<dbReference type="Proteomes" id="UP000789595">
    <property type="component" value="Unassembled WGS sequence"/>
</dbReference>
<dbReference type="Pfam" id="PF01636">
    <property type="entry name" value="APH"/>
    <property type="match status" value="1"/>
</dbReference>
<proteinExistence type="predicted"/>
<gene>
    <name evidence="3" type="ORF">PECAL_6P00530</name>
</gene>
<dbReference type="InterPro" id="IPR011009">
    <property type="entry name" value="Kinase-like_dom_sf"/>
</dbReference>
<evidence type="ECO:0000313" key="3">
    <source>
        <dbReference type="EMBL" id="CAH0378467.1"/>
    </source>
</evidence>
<keyword evidence="4" id="KW-1185">Reference proteome</keyword>
<name>A0A8J2SZ00_9STRA</name>
<evidence type="ECO:0000259" key="2">
    <source>
        <dbReference type="Pfam" id="PF01636"/>
    </source>
</evidence>
<organism evidence="3 4">
    <name type="scientific">Pelagomonas calceolata</name>
    <dbReference type="NCBI Taxonomy" id="35677"/>
    <lineage>
        <taxon>Eukaryota</taxon>
        <taxon>Sar</taxon>
        <taxon>Stramenopiles</taxon>
        <taxon>Ochrophyta</taxon>
        <taxon>Pelagophyceae</taxon>
        <taxon>Pelagomonadales</taxon>
        <taxon>Pelagomonadaceae</taxon>
        <taxon>Pelagomonas</taxon>
    </lineage>
</organism>
<dbReference type="EMBL" id="CAKKNE010000006">
    <property type="protein sequence ID" value="CAH0378467.1"/>
    <property type="molecule type" value="Genomic_DNA"/>
</dbReference>
<dbReference type="SUPFAM" id="SSF56112">
    <property type="entry name" value="Protein kinase-like (PK-like)"/>
    <property type="match status" value="1"/>
</dbReference>
<dbReference type="AlphaFoldDB" id="A0A8J2SZ00"/>
<dbReference type="Gene3D" id="3.90.1200.10">
    <property type="match status" value="1"/>
</dbReference>
<reference evidence="3" key="1">
    <citation type="submission" date="2021-11" db="EMBL/GenBank/DDBJ databases">
        <authorList>
            <consortium name="Genoscope - CEA"/>
            <person name="William W."/>
        </authorList>
    </citation>
    <scope>NUCLEOTIDE SEQUENCE</scope>
</reference>
<evidence type="ECO:0000256" key="1">
    <source>
        <dbReference type="SAM" id="MobiDB-lite"/>
    </source>
</evidence>